<protein>
    <submittedName>
        <fullName evidence="2">Uncharacterized protein</fullName>
    </submittedName>
</protein>
<organism evidence="2 3">
    <name type="scientific">Nocardioides aurantiacus</name>
    <dbReference type="NCBI Taxonomy" id="86796"/>
    <lineage>
        <taxon>Bacteria</taxon>
        <taxon>Bacillati</taxon>
        <taxon>Actinomycetota</taxon>
        <taxon>Actinomycetes</taxon>
        <taxon>Propionibacteriales</taxon>
        <taxon>Nocardioidaceae</taxon>
        <taxon>Nocardioides</taxon>
    </lineage>
</organism>
<accession>A0A3N2CT95</accession>
<keyword evidence="1" id="KW-0472">Membrane</keyword>
<dbReference type="Proteomes" id="UP000281738">
    <property type="component" value="Unassembled WGS sequence"/>
</dbReference>
<evidence type="ECO:0000313" key="2">
    <source>
        <dbReference type="EMBL" id="ROR90757.1"/>
    </source>
</evidence>
<evidence type="ECO:0000256" key="1">
    <source>
        <dbReference type="SAM" id="Phobius"/>
    </source>
</evidence>
<dbReference type="AlphaFoldDB" id="A0A3N2CT95"/>
<dbReference type="RefSeq" id="WP_123389907.1">
    <property type="nucleotide sequence ID" value="NZ_RKHO01000001.1"/>
</dbReference>
<comment type="caution">
    <text evidence="2">The sequence shown here is derived from an EMBL/GenBank/DDBJ whole genome shotgun (WGS) entry which is preliminary data.</text>
</comment>
<dbReference type="OrthoDB" id="4990523at2"/>
<dbReference type="EMBL" id="RKHO01000001">
    <property type="protein sequence ID" value="ROR90757.1"/>
    <property type="molecule type" value="Genomic_DNA"/>
</dbReference>
<proteinExistence type="predicted"/>
<gene>
    <name evidence="2" type="ORF">EDD33_1605</name>
</gene>
<feature type="transmembrane region" description="Helical" evidence="1">
    <location>
        <begin position="60"/>
        <end position="80"/>
    </location>
</feature>
<sequence>MSAVETSGRPTGLGARVLGLAWRALVLEVRMYDSIVRVLLRRPAVAPGASGFRYDAPTRVLLVAFVVVSAVELVVVDVLVHRWPWVRVPFLVVGIWGLVWMVGLMCSHRVRPHVVGPAGVTVRDGLELDVHLPADVVARVTRRKRSYADKPSRVVQDQGSRVMVVAVSQETNVEVVLDRPTTVRLPGRRTAEVDGVRLWADDPDGFVAAAHERG</sequence>
<reference evidence="2 3" key="1">
    <citation type="submission" date="2018-11" db="EMBL/GenBank/DDBJ databases">
        <title>Sequencing the genomes of 1000 actinobacteria strains.</title>
        <authorList>
            <person name="Klenk H.-P."/>
        </authorList>
    </citation>
    <scope>NUCLEOTIDE SEQUENCE [LARGE SCALE GENOMIC DNA]</scope>
    <source>
        <strain evidence="2 3">DSM 12652</strain>
    </source>
</reference>
<keyword evidence="1" id="KW-0812">Transmembrane</keyword>
<keyword evidence="1" id="KW-1133">Transmembrane helix</keyword>
<feature type="transmembrane region" description="Helical" evidence="1">
    <location>
        <begin position="86"/>
        <end position="106"/>
    </location>
</feature>
<evidence type="ECO:0000313" key="3">
    <source>
        <dbReference type="Proteomes" id="UP000281738"/>
    </source>
</evidence>
<keyword evidence="3" id="KW-1185">Reference proteome</keyword>
<name>A0A3N2CT95_9ACTN</name>